<evidence type="ECO:0000313" key="1">
    <source>
        <dbReference type="EMBL" id="PLW21784.1"/>
    </source>
</evidence>
<sequence length="74" mass="8541">MCQLNSPSLKEKKTKKYVEQFVGIDPRGYKCLVPRRTWAETKLQTSELWDIGKKGVKSHFETASRDMGIVDHTN</sequence>
<proteinExistence type="predicted"/>
<dbReference type="AlphaFoldDB" id="A0A2N5T8G5"/>
<dbReference type="STRING" id="200324.A0A2N5T8G5"/>
<gene>
    <name evidence="1" type="ORF">PCANC_02902</name>
</gene>
<comment type="caution">
    <text evidence="1">The sequence shown here is derived from an EMBL/GenBank/DDBJ whole genome shotgun (WGS) entry which is preliminary data.</text>
</comment>
<accession>A0A2N5T8G5</accession>
<evidence type="ECO:0000313" key="2">
    <source>
        <dbReference type="Proteomes" id="UP000235388"/>
    </source>
</evidence>
<name>A0A2N5T8G5_9BASI</name>
<reference evidence="1 2" key="1">
    <citation type="submission" date="2017-11" db="EMBL/GenBank/DDBJ databases">
        <title>De novo assembly and phasing of dikaryotic genomes from two isolates of Puccinia coronata f. sp. avenae, the causal agent of oat crown rust.</title>
        <authorList>
            <person name="Miller M.E."/>
            <person name="Zhang Y."/>
            <person name="Omidvar V."/>
            <person name="Sperschneider J."/>
            <person name="Schwessinger B."/>
            <person name="Raley C."/>
            <person name="Palmer J.M."/>
            <person name="Garnica D."/>
            <person name="Upadhyaya N."/>
            <person name="Rathjen J."/>
            <person name="Taylor J.M."/>
            <person name="Park R.F."/>
            <person name="Dodds P.N."/>
            <person name="Hirsch C.D."/>
            <person name="Kianian S.F."/>
            <person name="Figueroa M."/>
        </authorList>
    </citation>
    <scope>NUCLEOTIDE SEQUENCE [LARGE SCALE GENOMIC DNA]</scope>
    <source>
        <strain evidence="1">12NC29</strain>
    </source>
</reference>
<organism evidence="1 2">
    <name type="scientific">Puccinia coronata f. sp. avenae</name>
    <dbReference type="NCBI Taxonomy" id="200324"/>
    <lineage>
        <taxon>Eukaryota</taxon>
        <taxon>Fungi</taxon>
        <taxon>Dikarya</taxon>
        <taxon>Basidiomycota</taxon>
        <taxon>Pucciniomycotina</taxon>
        <taxon>Pucciniomycetes</taxon>
        <taxon>Pucciniales</taxon>
        <taxon>Pucciniaceae</taxon>
        <taxon>Puccinia</taxon>
    </lineage>
</organism>
<dbReference type="EMBL" id="PGCJ01000780">
    <property type="protein sequence ID" value="PLW21784.1"/>
    <property type="molecule type" value="Genomic_DNA"/>
</dbReference>
<keyword evidence="2" id="KW-1185">Reference proteome</keyword>
<protein>
    <submittedName>
        <fullName evidence="1">Uncharacterized protein</fullName>
    </submittedName>
</protein>
<dbReference type="Proteomes" id="UP000235388">
    <property type="component" value="Unassembled WGS sequence"/>
</dbReference>